<evidence type="ECO:0000256" key="3">
    <source>
        <dbReference type="ARBA" id="ARBA00022538"/>
    </source>
</evidence>
<dbReference type="STRING" id="8005.ENSEEEP00000032918"/>
<feature type="site" description="Role in the control of polyamine-mediated channel gating and in the blocking by intracellular magnesium" evidence="17">
    <location>
        <position position="188"/>
    </location>
</feature>
<evidence type="ECO:0000256" key="12">
    <source>
        <dbReference type="ARBA" id="ARBA00054205"/>
    </source>
</evidence>
<dbReference type="Gene3D" id="1.10.287.70">
    <property type="match status" value="1"/>
</dbReference>
<evidence type="ECO:0000259" key="20">
    <source>
        <dbReference type="Pfam" id="PF01007"/>
    </source>
</evidence>
<reference evidence="22" key="3">
    <citation type="submission" date="2020-05" db="EMBL/GenBank/DDBJ databases">
        <title>Electrophorus electricus (electric eel) genome, fEleEle1, primary haplotype.</title>
        <authorList>
            <person name="Myers G."/>
            <person name="Meyer A."/>
            <person name="Fedrigo O."/>
            <person name="Formenti G."/>
            <person name="Rhie A."/>
            <person name="Tracey A."/>
            <person name="Sims Y."/>
            <person name="Jarvis E.D."/>
        </authorList>
    </citation>
    <scope>NUCLEOTIDE SEQUENCE [LARGE SCALE GENOMIC DNA]</scope>
</reference>
<dbReference type="SUPFAM" id="SSF81296">
    <property type="entry name" value="E set domains"/>
    <property type="match status" value="1"/>
</dbReference>
<keyword evidence="6 18" id="KW-0630">Potassium</keyword>
<dbReference type="InterPro" id="IPR041647">
    <property type="entry name" value="IRK_C"/>
</dbReference>
<sequence>MLVHFLSLSPQLAEITQLHPGTFSPLFPLRFPDPEVSDPLFCRYSTVPPDVEVLKILRSRFVKKNGQCNIVFSNMDNKLRRYMSDMFTTCVDIRWRYLLLLFCVSFLVSWLIFGLIFYCISLAHGDFDPDRYKAWTPCLLHVDSFLGAFLFSIETQTTIGYGLRCVTEECPIAVTMVLVQFIVGCIIDSFMIGAIMAKMTRPKKRNQTLLFSENAVVALRDGKLCLMFRVGNLRRSHIVEAHVRAQLIRPHVTAEGELIPLEQTDLNVGYNEGLDRLFLVSPLIIVHEIDQDSPLWAVSRAELEADDFEIVVILEGMVEATAMTMQARSSYLAHEILWGHRFEPVVFEYHNCYQVDYTHFHKTYKVPATPACSAKELSELHQSCCSTLYLKPSHSPSTFCYENEVALYSGDEDEDERESENLQRWVAASFGSTNPCVISVPVW</sequence>
<name>A0A4W4G5A5_ELEEL</name>
<dbReference type="GO" id="GO:0005886">
    <property type="term" value="C:plasma membrane"/>
    <property type="evidence" value="ECO:0007669"/>
    <property type="project" value="TreeGrafter"/>
</dbReference>
<dbReference type="PRINTS" id="PR01320">
    <property type="entry name" value="KIRCHANNEL"/>
</dbReference>
<keyword evidence="10 18" id="KW-0407">Ion channel</keyword>
<dbReference type="FunFam" id="2.60.40.1400:FF:000001">
    <property type="entry name" value="G protein-activated inward rectifier potassium channel 2"/>
    <property type="match status" value="1"/>
</dbReference>
<keyword evidence="2 18" id="KW-0813">Transport</keyword>
<dbReference type="PIRSF" id="PIRSF005465">
    <property type="entry name" value="GIRK_kir"/>
    <property type="match status" value="1"/>
</dbReference>
<dbReference type="Proteomes" id="UP000314983">
    <property type="component" value="Chromosome 4"/>
</dbReference>
<keyword evidence="9 19" id="KW-0472">Membrane</keyword>
<dbReference type="Gene3D" id="2.60.40.1400">
    <property type="entry name" value="G protein-activated inward rectifier potassium channel 1"/>
    <property type="match status" value="1"/>
</dbReference>
<keyword evidence="5 18" id="KW-0851">Voltage-gated channel</keyword>
<evidence type="ECO:0000256" key="11">
    <source>
        <dbReference type="ARBA" id="ARBA00034430"/>
    </source>
</evidence>
<dbReference type="PANTHER" id="PTHR11767">
    <property type="entry name" value="INWARD RECTIFIER POTASSIUM CHANNEL"/>
    <property type="match status" value="1"/>
</dbReference>
<evidence type="ECO:0000256" key="1">
    <source>
        <dbReference type="ARBA" id="ARBA00004141"/>
    </source>
</evidence>
<keyword evidence="8 18" id="KW-0406">Ion transport</keyword>
<feature type="transmembrane region" description="Helical" evidence="19">
    <location>
        <begin position="132"/>
        <end position="153"/>
    </location>
</feature>
<dbReference type="InterPro" id="IPR040445">
    <property type="entry name" value="Kir_TM"/>
</dbReference>
<comment type="catalytic activity">
    <reaction evidence="11">
        <text>K(+)(in) = K(+)(out)</text>
        <dbReference type="Rhea" id="RHEA:29463"/>
        <dbReference type="ChEBI" id="CHEBI:29103"/>
    </reaction>
</comment>
<dbReference type="PANTHER" id="PTHR11767:SF53">
    <property type="entry name" value="INWARD RECTIFIER POTASSIUM CHANNEL 4"/>
    <property type="match status" value="1"/>
</dbReference>
<evidence type="ECO:0000256" key="15">
    <source>
        <dbReference type="ARBA" id="ARBA00080036"/>
    </source>
</evidence>
<evidence type="ECO:0000256" key="6">
    <source>
        <dbReference type="ARBA" id="ARBA00022958"/>
    </source>
</evidence>
<evidence type="ECO:0000256" key="7">
    <source>
        <dbReference type="ARBA" id="ARBA00022989"/>
    </source>
</evidence>
<organism evidence="22 23">
    <name type="scientific">Electrophorus electricus</name>
    <name type="common">Electric eel</name>
    <name type="synonym">Gymnotus electricus</name>
    <dbReference type="NCBI Taxonomy" id="8005"/>
    <lineage>
        <taxon>Eukaryota</taxon>
        <taxon>Metazoa</taxon>
        <taxon>Chordata</taxon>
        <taxon>Craniata</taxon>
        <taxon>Vertebrata</taxon>
        <taxon>Euteleostomi</taxon>
        <taxon>Actinopterygii</taxon>
        <taxon>Neopterygii</taxon>
        <taxon>Teleostei</taxon>
        <taxon>Ostariophysi</taxon>
        <taxon>Gymnotiformes</taxon>
        <taxon>Gymnotoidei</taxon>
        <taxon>Gymnotidae</taxon>
        <taxon>Electrophorus</taxon>
    </lineage>
</organism>
<dbReference type="InterPro" id="IPR013518">
    <property type="entry name" value="K_chnl_inward-rec_Kir_cyto"/>
</dbReference>
<reference evidence="23" key="1">
    <citation type="journal article" date="2014" name="Science">
        <title>Nonhuman genetics. Genomic basis for the convergent evolution of electric organs.</title>
        <authorList>
            <person name="Gallant J.R."/>
            <person name="Traeger L.L."/>
            <person name="Volkening J.D."/>
            <person name="Moffett H."/>
            <person name="Chen P.H."/>
            <person name="Novina C.D."/>
            <person name="Phillips G.N.Jr."/>
            <person name="Anand R."/>
            <person name="Wells G.B."/>
            <person name="Pinch M."/>
            <person name="Guth R."/>
            <person name="Unguez G.A."/>
            <person name="Albert J.S."/>
            <person name="Zakon H.H."/>
            <person name="Samanta M.P."/>
            <person name="Sussman M.R."/>
        </authorList>
    </citation>
    <scope>NUCLEOTIDE SEQUENCE [LARGE SCALE GENOMIC DNA]</scope>
</reference>
<dbReference type="GO" id="GO:0007399">
    <property type="term" value="P:nervous system development"/>
    <property type="evidence" value="ECO:0007669"/>
    <property type="project" value="UniProtKB-ARBA"/>
</dbReference>
<evidence type="ECO:0000256" key="10">
    <source>
        <dbReference type="ARBA" id="ARBA00023303"/>
    </source>
</evidence>
<feature type="domain" description="Potassium channel inwardly rectifying transmembrane" evidence="20">
    <location>
        <begin position="62"/>
        <end position="202"/>
    </location>
</feature>
<feature type="transmembrane region" description="Helical" evidence="19">
    <location>
        <begin position="97"/>
        <end position="120"/>
    </location>
</feature>
<evidence type="ECO:0000256" key="8">
    <source>
        <dbReference type="ARBA" id="ARBA00023065"/>
    </source>
</evidence>
<evidence type="ECO:0000256" key="18">
    <source>
        <dbReference type="RuleBase" id="RU003822"/>
    </source>
</evidence>
<protein>
    <recommendedName>
        <fullName evidence="14">ATP-sensitive inward rectifier potassium channel 14</fullName>
    </recommendedName>
    <alternativeName>
        <fullName evidence="16">Inward rectifier K(+) channel Kir2.4</fullName>
    </alternativeName>
    <alternativeName>
        <fullName evidence="15">Potassium channel, inwardly rectifying subfamily J member 14</fullName>
    </alternativeName>
</protein>
<dbReference type="Ensembl" id="ENSEEET00000033310.2">
    <property type="protein sequence ID" value="ENSEEEP00000032918.2"/>
    <property type="gene ID" value="ENSEEEG00000015640.2"/>
</dbReference>
<evidence type="ECO:0000256" key="14">
    <source>
        <dbReference type="ARBA" id="ARBA00067113"/>
    </source>
</evidence>
<dbReference type="InterPro" id="IPR014756">
    <property type="entry name" value="Ig_E-set"/>
</dbReference>
<dbReference type="GO" id="GO:1990573">
    <property type="term" value="P:potassium ion import across plasma membrane"/>
    <property type="evidence" value="ECO:0007669"/>
    <property type="project" value="TreeGrafter"/>
</dbReference>
<keyword evidence="4 18" id="KW-0812">Transmembrane</keyword>
<reference evidence="22" key="4">
    <citation type="submission" date="2025-08" db="UniProtKB">
        <authorList>
            <consortium name="Ensembl"/>
        </authorList>
    </citation>
    <scope>IDENTIFICATION</scope>
</reference>
<dbReference type="Pfam" id="PF01007">
    <property type="entry name" value="IRK"/>
    <property type="match status" value="1"/>
</dbReference>
<comment type="subcellular location">
    <subcellularLocation>
        <location evidence="1 18">Membrane</location>
        <topology evidence="1 18">Multi-pass membrane protein</topology>
    </subcellularLocation>
</comment>
<proteinExistence type="inferred from homology"/>
<evidence type="ECO:0000256" key="4">
    <source>
        <dbReference type="ARBA" id="ARBA00022692"/>
    </source>
</evidence>
<evidence type="ECO:0000256" key="17">
    <source>
        <dbReference type="PIRSR" id="PIRSR005465-1"/>
    </source>
</evidence>
<evidence type="ECO:0000256" key="19">
    <source>
        <dbReference type="SAM" id="Phobius"/>
    </source>
</evidence>
<comment type="similarity">
    <text evidence="13">Belongs to the inward rectifier-type potassium channel (TC 1.A.2.1) family. KCNJ14 subfamily.</text>
</comment>
<keyword evidence="7 19" id="KW-1133">Transmembrane helix</keyword>
<evidence type="ECO:0000256" key="9">
    <source>
        <dbReference type="ARBA" id="ARBA00023136"/>
    </source>
</evidence>
<dbReference type="Pfam" id="PF17655">
    <property type="entry name" value="IRK_C"/>
    <property type="match status" value="1"/>
</dbReference>
<comment type="function">
    <text evidence="12">Inward rectifier potassium channels are characterized by a greater tendency to allow potassium to flow into the cell rather than out of it. Their voltage dependence is regulated by the concentration of extracellular potassium; as external potassium is raised, the voltage range of the channel opening shifts to more positive voltages.</text>
</comment>
<evidence type="ECO:0000313" key="22">
    <source>
        <dbReference type="Ensembl" id="ENSEEEP00000032918.2"/>
    </source>
</evidence>
<keyword evidence="23" id="KW-1185">Reference proteome</keyword>
<accession>A0A4W4G5A5</accession>
<dbReference type="GO" id="GO:0034765">
    <property type="term" value="P:regulation of monoatomic ion transmembrane transport"/>
    <property type="evidence" value="ECO:0007669"/>
    <property type="project" value="TreeGrafter"/>
</dbReference>
<dbReference type="GO" id="GO:0005242">
    <property type="term" value="F:inward rectifier potassium channel activity"/>
    <property type="evidence" value="ECO:0007669"/>
    <property type="project" value="InterPro"/>
</dbReference>
<reference evidence="22" key="5">
    <citation type="submission" date="2025-09" db="UniProtKB">
        <authorList>
            <consortium name="Ensembl"/>
        </authorList>
    </citation>
    <scope>IDENTIFICATION</scope>
</reference>
<keyword evidence="3 18" id="KW-0633">Potassium transport</keyword>
<dbReference type="InterPro" id="IPR016449">
    <property type="entry name" value="K_chnl_inward-rec_Kir"/>
</dbReference>
<evidence type="ECO:0000313" key="23">
    <source>
        <dbReference type="Proteomes" id="UP000314983"/>
    </source>
</evidence>
<dbReference type="AlphaFoldDB" id="A0A4W4G5A5"/>
<dbReference type="GO" id="GO:0034702">
    <property type="term" value="C:monoatomic ion channel complex"/>
    <property type="evidence" value="ECO:0007669"/>
    <property type="project" value="UniProtKB-KW"/>
</dbReference>
<reference evidence="23" key="2">
    <citation type="journal article" date="2017" name="Sci. Adv.">
        <title>A tail of two voltages: Proteomic comparison of the three electric organs of the electric eel.</title>
        <authorList>
            <person name="Traeger L.L."/>
            <person name="Sabat G."/>
            <person name="Barrett-Wilt G.A."/>
            <person name="Wells G.B."/>
            <person name="Sussman M.R."/>
        </authorList>
    </citation>
    <scope>NUCLEOTIDE SEQUENCE [LARGE SCALE GENOMIC DNA]</scope>
</reference>
<feature type="domain" description="Inward rectifier potassium channel C-terminal" evidence="21">
    <location>
        <begin position="209"/>
        <end position="380"/>
    </location>
</feature>
<dbReference type="FunFam" id="1.10.287.70:FF:000063">
    <property type="entry name" value="ATP-sensitive inward rectifier potassium channel 14"/>
    <property type="match status" value="1"/>
</dbReference>
<dbReference type="GeneTree" id="ENSGT01030000234586"/>
<dbReference type="SUPFAM" id="SSF81324">
    <property type="entry name" value="Voltage-gated potassium channels"/>
    <property type="match status" value="1"/>
</dbReference>
<evidence type="ECO:0000256" key="5">
    <source>
        <dbReference type="ARBA" id="ARBA00022882"/>
    </source>
</evidence>
<feature type="transmembrane region" description="Helical" evidence="19">
    <location>
        <begin position="173"/>
        <end position="197"/>
    </location>
</feature>
<evidence type="ECO:0000256" key="13">
    <source>
        <dbReference type="ARBA" id="ARBA00061031"/>
    </source>
</evidence>
<gene>
    <name evidence="22" type="primary">KCNJ4</name>
</gene>
<evidence type="ECO:0000256" key="16">
    <source>
        <dbReference type="ARBA" id="ARBA00081412"/>
    </source>
</evidence>
<evidence type="ECO:0000259" key="21">
    <source>
        <dbReference type="Pfam" id="PF17655"/>
    </source>
</evidence>
<evidence type="ECO:0000256" key="2">
    <source>
        <dbReference type="ARBA" id="ARBA00022448"/>
    </source>
</evidence>